<dbReference type="Proteomes" id="UP000009027">
    <property type="component" value="Unassembled WGS sequence"/>
</dbReference>
<sequence length="634" mass="69203">HSPSAPGTHGGNTAVAPAPKLEKQVSPRDETDAPSRACASLEMCSVLVQGELAPSSDHNNIVDTVHLPGANSGCHSVVPISSSGCCSNNKKSDSNTESGQGNNCSDICRPTSPLPSISVTECRHGRCHNPYNGVPLIETVNSKDKMSQLDVSTSPKNLMNSFSPPSSDSDTTMTCQTSVHRRGCSMKGISTSNKERNSRDSRDGLRTSKIVNIKEFTKQLIEMFRDGEEKRAAELIGNMSVKYMVICLTWWLRLCATHPSFFVDCSKVARLFSYLLVARTGANDLCAVFSTMLEWIQFDVENRLYDKCPQMFKNVAEMVLTCHLECSDLLPKIDVVRSILNCGLFNIFVRQLCLKDGMAAIPRLVGACYPVSLQILGCLHDSMEDKQILRVAMQNRFHLLLLLLVGGEGKSLTLPSKSCTFLTSGGCHSDGEPSPTAVQFNTLSQCLAASCLEKDPELVLFHLICNNEHAGDSPAPWCDEAIRMALDNWSGGMTVCKLVALMPIVGTVLVGTYVRNSDGQKLVSEIDLEYVLRAILNARPGLLAQAAAVGELIAYHTQVSMGSASSAENEMERLLSLKIMFDRWCSQELIEREAVTAFLSTVYSLDGCDSFYASYFESMTGVSWHTVISVLCGR</sequence>
<reference evidence="2 3" key="1">
    <citation type="journal article" date="2012" name="Proc. Natl. Acad. Sci. U.S.A.">
        <title>Antigenic diversity is generated by distinct evolutionary mechanisms in African trypanosome species.</title>
        <authorList>
            <person name="Jackson A.P."/>
            <person name="Berry A."/>
            <person name="Aslett M."/>
            <person name="Allison H.C."/>
            <person name="Burton P."/>
            <person name="Vavrova-Anderson J."/>
            <person name="Brown R."/>
            <person name="Browne H."/>
            <person name="Corton N."/>
            <person name="Hauser H."/>
            <person name="Gamble J."/>
            <person name="Gilderthorp R."/>
            <person name="Marcello L."/>
            <person name="McQuillan J."/>
            <person name="Otto T.D."/>
            <person name="Quail M.A."/>
            <person name="Sanders M.J."/>
            <person name="van Tonder A."/>
            <person name="Ginger M.L."/>
            <person name="Field M.C."/>
            <person name="Barry J.D."/>
            <person name="Hertz-Fowler C."/>
            <person name="Berriman M."/>
        </authorList>
    </citation>
    <scope>NUCLEOTIDE SEQUENCE</scope>
    <source>
        <strain evidence="2 3">Y486</strain>
    </source>
</reference>
<feature type="region of interest" description="Disordered" evidence="1">
    <location>
        <begin position="153"/>
        <end position="174"/>
    </location>
</feature>
<organism evidence="2 3">
    <name type="scientific">Trypanosoma vivax (strain Y486)</name>
    <dbReference type="NCBI Taxonomy" id="1055687"/>
    <lineage>
        <taxon>Eukaryota</taxon>
        <taxon>Discoba</taxon>
        <taxon>Euglenozoa</taxon>
        <taxon>Kinetoplastea</taxon>
        <taxon>Metakinetoplastina</taxon>
        <taxon>Trypanosomatida</taxon>
        <taxon>Trypanosomatidae</taxon>
        <taxon>Trypanosoma</taxon>
        <taxon>Duttonella</taxon>
    </lineage>
</organism>
<protein>
    <submittedName>
        <fullName evidence="2">Uncharacterized protein</fullName>
    </submittedName>
</protein>
<keyword evidence="3" id="KW-1185">Reference proteome</keyword>
<evidence type="ECO:0000313" key="3">
    <source>
        <dbReference type="Proteomes" id="UP000009027"/>
    </source>
</evidence>
<feature type="compositionally biased region" description="Low complexity" evidence="1">
    <location>
        <begin position="163"/>
        <end position="172"/>
    </location>
</feature>
<evidence type="ECO:0000313" key="2">
    <source>
        <dbReference type="EMBL" id="CCD18631.1"/>
    </source>
</evidence>
<feature type="compositionally biased region" description="Basic and acidic residues" evidence="1">
    <location>
        <begin position="20"/>
        <end position="32"/>
    </location>
</feature>
<feature type="region of interest" description="Disordered" evidence="1">
    <location>
        <begin position="1"/>
        <end position="32"/>
    </location>
</feature>
<name>F9WM80_TRYVY</name>
<accession>F9WM80</accession>
<feature type="non-terminal residue" evidence="2">
    <location>
        <position position="1"/>
    </location>
</feature>
<dbReference type="EMBL" id="CAEX01001567">
    <property type="protein sequence ID" value="CCD18631.1"/>
    <property type="molecule type" value="Genomic_DNA"/>
</dbReference>
<gene>
    <name evidence="2" type="ORF">TvY486_0013270</name>
</gene>
<feature type="compositionally biased region" description="Polar residues" evidence="1">
    <location>
        <begin position="153"/>
        <end position="162"/>
    </location>
</feature>
<dbReference type="AlphaFoldDB" id="F9WM80"/>
<dbReference type="VEuPathDB" id="TriTrypDB:TvY486_0013270"/>
<evidence type="ECO:0000256" key="1">
    <source>
        <dbReference type="SAM" id="MobiDB-lite"/>
    </source>
</evidence>
<proteinExistence type="predicted"/>